<name>A0A2U8HGR6_9RHOB</name>
<accession>A0A2U8HGR6</accession>
<gene>
    <name evidence="1" type="ORF">CEW88_14390</name>
</gene>
<reference evidence="1 2" key="1">
    <citation type="submission" date="2017-06" db="EMBL/GenBank/DDBJ databases">
        <title>Yangia sp. YSBP01 complete genome sequence.</title>
        <authorList>
            <person name="Woo J.-H."/>
            <person name="Kim H.-S."/>
        </authorList>
    </citation>
    <scope>NUCLEOTIDE SEQUENCE [LARGE SCALE GENOMIC DNA]</scope>
    <source>
        <strain evidence="1 2">YSBP01</strain>
    </source>
</reference>
<dbReference type="EMBL" id="CP022190">
    <property type="protein sequence ID" value="AWI84962.1"/>
    <property type="molecule type" value="Genomic_DNA"/>
</dbReference>
<evidence type="ECO:0000313" key="1">
    <source>
        <dbReference type="EMBL" id="AWI84962.1"/>
    </source>
</evidence>
<dbReference type="InterPro" id="IPR039498">
    <property type="entry name" value="NTP_transf_5"/>
</dbReference>
<evidence type="ECO:0008006" key="3">
    <source>
        <dbReference type="Google" id="ProtNLM"/>
    </source>
</evidence>
<sequence>MKAGVAASSPLEHLGRALCGDLGHVPDWPGLIGTANDEFVTPALFQRLRQDDVPAAEPEAMAYLGELDSLNCRRNGNLWAMVMECTGLLNAEGIVPTLIKGASEMALQNDPAQFYRLMIDVDLLVEPSEIARAQQLLTQEGFERIEDSEYAHSPGSFWKAGYVGTLDLHAGLQSDIGRFLSEGDWLGRRELRSRDGLRFYIPDASMRLLINISHDMLHHTGLARGGISLRYLLPLRALLRNEGGALDWPWLLWLRRDRGFRLAFDLQLLMLQELFGLPLPQGVQPDLATRALHRRRLIKARHPRLADLEWAVVKPIYSRLKRH</sequence>
<protein>
    <recommendedName>
        <fullName evidence="3">Nucleotidyltransferase family protein</fullName>
    </recommendedName>
</protein>
<dbReference type="Proteomes" id="UP000244915">
    <property type="component" value="Chromosome 2"/>
</dbReference>
<evidence type="ECO:0000313" key="2">
    <source>
        <dbReference type="Proteomes" id="UP000244915"/>
    </source>
</evidence>
<dbReference type="AlphaFoldDB" id="A0A2U8HGR6"/>
<dbReference type="RefSeq" id="WP_108968284.1">
    <property type="nucleotide sequence ID" value="NZ_CP022190.1"/>
</dbReference>
<dbReference type="OrthoDB" id="7843417at2"/>
<proteinExistence type="predicted"/>
<organism evidence="1 2">
    <name type="scientific">Alloyangia pacifica</name>
    <dbReference type="NCBI Taxonomy" id="311180"/>
    <lineage>
        <taxon>Bacteria</taxon>
        <taxon>Pseudomonadati</taxon>
        <taxon>Pseudomonadota</taxon>
        <taxon>Alphaproteobacteria</taxon>
        <taxon>Rhodobacterales</taxon>
        <taxon>Roseobacteraceae</taxon>
        <taxon>Alloyangia</taxon>
    </lineage>
</organism>
<dbReference type="KEGG" id="ypac:CEW88_14390"/>
<dbReference type="Pfam" id="PF14907">
    <property type="entry name" value="NTP_transf_5"/>
    <property type="match status" value="1"/>
</dbReference>